<sequence length="151" mass="17456">MNNRVFHSSDIGGQHFEALMTDEGPFIWECSRKGYHDGVCLGVCQIRKFEPTFGLLDGLGWYIVKYNNEARVFLNGFTDQDARKLSQEFGINVWDDNFGRHAGEPFYKGRAWDSLKAWVKAHPKMAKRHAEARHHAYLPDWYDRATTGNSE</sequence>
<reference evidence="1 2" key="1">
    <citation type="submission" date="2019-12" db="EMBL/GenBank/DDBJ databases">
        <authorList>
            <person name="Woiski C."/>
        </authorList>
    </citation>
    <scope>NUCLEOTIDE SEQUENCE [LARGE SCALE GENOMIC DNA]</scope>
    <source>
        <strain evidence="1 2">BOE100</strain>
    </source>
</reference>
<name>A0A7V8EEN9_PSEPU</name>
<comment type="caution">
    <text evidence="1">The sequence shown here is derived from an EMBL/GenBank/DDBJ whole genome shotgun (WGS) entry which is preliminary data.</text>
</comment>
<dbReference type="Proteomes" id="UP000442695">
    <property type="component" value="Unassembled WGS sequence"/>
</dbReference>
<dbReference type="AlphaFoldDB" id="A0A7V8EEN9"/>
<proteinExistence type="predicted"/>
<accession>A0A7V8EEN9</accession>
<dbReference type="EMBL" id="WOWR01000025">
    <property type="protein sequence ID" value="KAF0253455.1"/>
    <property type="molecule type" value="Genomic_DNA"/>
</dbReference>
<organism evidence="1 2">
    <name type="scientific">Pseudomonas putida</name>
    <name type="common">Arthrobacter siderocapsulatus</name>
    <dbReference type="NCBI Taxonomy" id="303"/>
    <lineage>
        <taxon>Bacteria</taxon>
        <taxon>Pseudomonadati</taxon>
        <taxon>Pseudomonadota</taxon>
        <taxon>Gammaproteobacteria</taxon>
        <taxon>Pseudomonadales</taxon>
        <taxon>Pseudomonadaceae</taxon>
        <taxon>Pseudomonas</taxon>
    </lineage>
</organism>
<evidence type="ECO:0000313" key="2">
    <source>
        <dbReference type="Proteomes" id="UP000442695"/>
    </source>
</evidence>
<protein>
    <submittedName>
        <fullName evidence="1">Uncharacterized protein</fullName>
    </submittedName>
</protein>
<gene>
    <name evidence="1" type="ORF">GN299_18220</name>
</gene>
<evidence type="ECO:0000313" key="1">
    <source>
        <dbReference type="EMBL" id="KAF0253455.1"/>
    </source>
</evidence>
<dbReference type="RefSeq" id="WP_156859308.1">
    <property type="nucleotide sequence ID" value="NZ_WOWR01000025.1"/>
</dbReference>